<keyword evidence="1" id="KW-0812">Transmembrane</keyword>
<sequence>MTIEEAIKTLLGAIMFPFIVRLVWDELVKIFGPLGGWISAGLIVGTMWILNHHLGLINQSGEVWIDMALAVASGVFIATALESRNIKKSLPVLLGCCIGGVLAGIVLINL</sequence>
<name>A0A174KIY3_9CLOT</name>
<keyword evidence="1" id="KW-0472">Membrane</keyword>
<dbReference type="EMBL" id="CYZX01000026">
    <property type="protein sequence ID" value="CUP10751.1"/>
    <property type="molecule type" value="Genomic_DNA"/>
</dbReference>
<accession>A0A174KIY3</accession>
<evidence type="ECO:0000313" key="2">
    <source>
        <dbReference type="EMBL" id="CUP10751.1"/>
    </source>
</evidence>
<gene>
    <name evidence="2" type="ORF">ERS852471_03008</name>
</gene>
<feature type="transmembrane region" description="Helical" evidence="1">
    <location>
        <begin position="63"/>
        <end position="81"/>
    </location>
</feature>
<feature type="transmembrane region" description="Helical" evidence="1">
    <location>
        <begin position="31"/>
        <end position="51"/>
    </location>
</feature>
<protein>
    <submittedName>
        <fullName evidence="2">Uncharacterized protein</fullName>
    </submittedName>
</protein>
<feature type="transmembrane region" description="Helical" evidence="1">
    <location>
        <begin position="90"/>
        <end position="108"/>
    </location>
</feature>
<feature type="transmembrane region" description="Helical" evidence="1">
    <location>
        <begin position="6"/>
        <end position="24"/>
    </location>
</feature>
<dbReference type="AlphaFoldDB" id="A0A174KIY3"/>
<proteinExistence type="predicted"/>
<evidence type="ECO:0000313" key="3">
    <source>
        <dbReference type="Proteomes" id="UP000095594"/>
    </source>
</evidence>
<dbReference type="RefSeq" id="WP_055267959.1">
    <property type="nucleotide sequence ID" value="NZ_CABIXQ010000026.1"/>
</dbReference>
<dbReference type="InterPro" id="IPR054200">
    <property type="entry name" value="DUF6905"/>
</dbReference>
<organism evidence="2 3">
    <name type="scientific">Clostridium disporicum</name>
    <dbReference type="NCBI Taxonomy" id="84024"/>
    <lineage>
        <taxon>Bacteria</taxon>
        <taxon>Bacillati</taxon>
        <taxon>Bacillota</taxon>
        <taxon>Clostridia</taxon>
        <taxon>Eubacteriales</taxon>
        <taxon>Clostridiaceae</taxon>
        <taxon>Clostridium</taxon>
    </lineage>
</organism>
<dbReference type="Proteomes" id="UP000095594">
    <property type="component" value="Unassembled WGS sequence"/>
</dbReference>
<keyword evidence="1" id="KW-1133">Transmembrane helix</keyword>
<dbReference type="OrthoDB" id="1028168at2"/>
<evidence type="ECO:0000256" key="1">
    <source>
        <dbReference type="SAM" id="Phobius"/>
    </source>
</evidence>
<dbReference type="Pfam" id="PF21846">
    <property type="entry name" value="DUF6905"/>
    <property type="match status" value="1"/>
</dbReference>
<reference evidence="2 3" key="1">
    <citation type="submission" date="2015-09" db="EMBL/GenBank/DDBJ databases">
        <authorList>
            <consortium name="Pathogen Informatics"/>
        </authorList>
    </citation>
    <scope>NUCLEOTIDE SEQUENCE [LARGE SCALE GENOMIC DNA]</scope>
    <source>
        <strain evidence="2 3">2789STDY5834856</strain>
    </source>
</reference>